<keyword evidence="4 5" id="KW-0472">Membrane</keyword>
<dbReference type="PIRSF" id="PIRSF006060">
    <property type="entry name" value="AA_transporter"/>
    <property type="match status" value="1"/>
</dbReference>
<dbReference type="Proteomes" id="UP001596505">
    <property type="component" value="Unassembled WGS sequence"/>
</dbReference>
<feature type="domain" description="Amino acid permease/ SLC12A" evidence="6">
    <location>
        <begin position="17"/>
        <end position="423"/>
    </location>
</feature>
<evidence type="ECO:0000259" key="6">
    <source>
        <dbReference type="Pfam" id="PF00324"/>
    </source>
</evidence>
<reference evidence="8" key="1">
    <citation type="journal article" date="2019" name="Int. J. Syst. Evol. Microbiol.">
        <title>The Global Catalogue of Microorganisms (GCM) 10K type strain sequencing project: providing services to taxonomists for standard genome sequencing and annotation.</title>
        <authorList>
            <consortium name="The Broad Institute Genomics Platform"/>
            <consortium name="The Broad Institute Genome Sequencing Center for Infectious Disease"/>
            <person name="Wu L."/>
            <person name="Ma J."/>
        </authorList>
    </citation>
    <scope>NUCLEOTIDE SEQUENCE [LARGE SCALE GENOMIC DNA]</scope>
    <source>
        <strain evidence="8">CGMCC 1.16305</strain>
    </source>
</reference>
<accession>A0ABW2Q1H0</accession>
<dbReference type="RefSeq" id="WP_380970113.1">
    <property type="nucleotide sequence ID" value="NZ_JBHTCO010000045.1"/>
</dbReference>
<dbReference type="EMBL" id="JBHTCO010000045">
    <property type="protein sequence ID" value="MFC7395471.1"/>
    <property type="molecule type" value="Genomic_DNA"/>
</dbReference>
<feature type="transmembrane region" description="Helical" evidence="5">
    <location>
        <begin position="412"/>
        <end position="429"/>
    </location>
</feature>
<dbReference type="Pfam" id="PF00324">
    <property type="entry name" value="AA_permease"/>
    <property type="match status" value="1"/>
</dbReference>
<feature type="transmembrane region" description="Helical" evidence="5">
    <location>
        <begin position="232"/>
        <end position="251"/>
    </location>
</feature>
<evidence type="ECO:0000256" key="2">
    <source>
        <dbReference type="ARBA" id="ARBA00022692"/>
    </source>
</evidence>
<evidence type="ECO:0000256" key="5">
    <source>
        <dbReference type="SAM" id="Phobius"/>
    </source>
</evidence>
<feature type="transmembrane region" description="Helical" evidence="5">
    <location>
        <begin position="118"/>
        <end position="142"/>
    </location>
</feature>
<evidence type="ECO:0000313" key="8">
    <source>
        <dbReference type="Proteomes" id="UP001596505"/>
    </source>
</evidence>
<feature type="transmembrane region" description="Helical" evidence="5">
    <location>
        <begin position="356"/>
        <end position="377"/>
    </location>
</feature>
<dbReference type="InterPro" id="IPR004841">
    <property type="entry name" value="AA-permease/SLC12A_dom"/>
</dbReference>
<comment type="caution">
    <text evidence="7">The sequence shown here is derived from an EMBL/GenBank/DDBJ whole genome shotgun (WGS) entry which is preliminary data.</text>
</comment>
<evidence type="ECO:0000256" key="4">
    <source>
        <dbReference type="ARBA" id="ARBA00023136"/>
    </source>
</evidence>
<feature type="transmembrane region" description="Helical" evidence="5">
    <location>
        <begin position="328"/>
        <end position="350"/>
    </location>
</feature>
<keyword evidence="3 5" id="KW-1133">Transmembrane helix</keyword>
<name>A0ABW2Q1H0_9BACL</name>
<organism evidence="7 8">
    <name type="scientific">Scopulibacillus cellulosilyticus</name>
    <dbReference type="NCBI Taxonomy" id="2665665"/>
    <lineage>
        <taxon>Bacteria</taxon>
        <taxon>Bacillati</taxon>
        <taxon>Bacillota</taxon>
        <taxon>Bacilli</taxon>
        <taxon>Bacillales</taxon>
        <taxon>Sporolactobacillaceae</taxon>
        <taxon>Scopulibacillus</taxon>
    </lineage>
</organism>
<keyword evidence="2 5" id="KW-0812">Transmembrane</keyword>
<dbReference type="PANTHER" id="PTHR42770:SF8">
    <property type="entry name" value="PUTRESCINE IMPORTER PUUP"/>
    <property type="match status" value="1"/>
</dbReference>
<sequence length="448" mass="49343">MNNEKQGKLKRSLSLSHVVFFGLAFMAPGTVFGTYGVAAFESKGMIAAGYIAALFVMLFTAYSYAQLVKAFPSAGAAYTFTQKAINPYLGFLVGWAILLDYMLSPMISSLLLSISLKAYFPAVPMFVWIIIFVIVITTINILGIKFAANFNTYVFLLQMLSFILFVFFALKYLLHGDGGGTSFSILPFYDHNVKFSALAGVIPVLCFTYLGFDAVTALSEETKNPTKTLPKAIYLIPIIGSVIYVIATYLLQIVYPNISSFSDPQSVQYKIFYLIGGMFLKSVFVAMGIVASVTSAIASGSSASRIMYAMGRENILPKKLFGYISPKFHTPVFNILIVGAVALSSMLFNLNFATSLINFGAFFAFIFVNISVITHYFIKNKERSLKGSIKYLVLPLIGAVLIFALWLNLGKFSLVLGGVWLIIGFIYLLKQTKMFKQSPSDVFLDTEA</sequence>
<evidence type="ECO:0000256" key="3">
    <source>
        <dbReference type="ARBA" id="ARBA00022989"/>
    </source>
</evidence>
<gene>
    <name evidence="7" type="ORF">ACFQRG_21415</name>
</gene>
<keyword evidence="8" id="KW-1185">Reference proteome</keyword>
<comment type="subcellular location">
    <subcellularLocation>
        <location evidence="1">Membrane</location>
        <topology evidence="1">Multi-pass membrane protein</topology>
    </subcellularLocation>
</comment>
<dbReference type="PANTHER" id="PTHR42770">
    <property type="entry name" value="AMINO ACID TRANSPORTER-RELATED"/>
    <property type="match status" value="1"/>
</dbReference>
<dbReference type="Gene3D" id="1.20.1740.10">
    <property type="entry name" value="Amino acid/polyamine transporter I"/>
    <property type="match status" value="1"/>
</dbReference>
<proteinExistence type="predicted"/>
<feature type="transmembrane region" description="Helical" evidence="5">
    <location>
        <begin position="154"/>
        <end position="173"/>
    </location>
</feature>
<evidence type="ECO:0000313" key="7">
    <source>
        <dbReference type="EMBL" id="MFC7395471.1"/>
    </source>
</evidence>
<feature type="transmembrane region" description="Helical" evidence="5">
    <location>
        <begin position="193"/>
        <end position="212"/>
    </location>
</feature>
<feature type="transmembrane region" description="Helical" evidence="5">
    <location>
        <begin position="12"/>
        <end position="35"/>
    </location>
</feature>
<protein>
    <submittedName>
        <fullName evidence="7">APC family permease</fullName>
    </submittedName>
</protein>
<dbReference type="InterPro" id="IPR050367">
    <property type="entry name" value="APC_superfamily"/>
</dbReference>
<feature type="transmembrane region" description="Helical" evidence="5">
    <location>
        <begin position="47"/>
        <end position="67"/>
    </location>
</feature>
<feature type="transmembrane region" description="Helical" evidence="5">
    <location>
        <begin position="389"/>
        <end position="406"/>
    </location>
</feature>
<evidence type="ECO:0000256" key="1">
    <source>
        <dbReference type="ARBA" id="ARBA00004141"/>
    </source>
</evidence>
<feature type="transmembrane region" description="Helical" evidence="5">
    <location>
        <begin position="271"/>
        <end position="298"/>
    </location>
</feature>
<feature type="transmembrane region" description="Helical" evidence="5">
    <location>
        <begin position="88"/>
        <end position="112"/>
    </location>
</feature>